<name>A0A0D2H782_CLAB1</name>
<reference evidence="2" key="1">
    <citation type="submission" date="2015-01" db="EMBL/GenBank/DDBJ databases">
        <title>The Genome Sequence of Cladophialophora bantiana CBS 173.52.</title>
        <authorList>
            <consortium name="The Broad Institute Genomics Platform"/>
            <person name="Cuomo C."/>
            <person name="de Hoog S."/>
            <person name="Gorbushina A."/>
            <person name="Stielow B."/>
            <person name="Teixiera M."/>
            <person name="Abouelleil A."/>
            <person name="Chapman S.B."/>
            <person name="Priest M."/>
            <person name="Young S.K."/>
            <person name="Wortman J."/>
            <person name="Nusbaum C."/>
            <person name="Birren B."/>
        </authorList>
    </citation>
    <scope>NUCLEOTIDE SEQUENCE [LARGE SCALE GENOMIC DNA]</scope>
    <source>
        <strain evidence="2">CBS 173.52</strain>
    </source>
</reference>
<dbReference type="PANTHER" id="PTHR33112">
    <property type="entry name" value="DOMAIN PROTEIN, PUTATIVE-RELATED"/>
    <property type="match status" value="1"/>
</dbReference>
<evidence type="ECO:0000313" key="3">
    <source>
        <dbReference type="Proteomes" id="UP000053789"/>
    </source>
</evidence>
<proteinExistence type="predicted"/>
<dbReference type="Pfam" id="PF06985">
    <property type="entry name" value="HET"/>
    <property type="match status" value="1"/>
</dbReference>
<dbReference type="RefSeq" id="XP_016615827.1">
    <property type="nucleotide sequence ID" value="XM_016767729.1"/>
</dbReference>
<evidence type="ECO:0000259" key="1">
    <source>
        <dbReference type="Pfam" id="PF06985"/>
    </source>
</evidence>
<organism evidence="2 3">
    <name type="scientific">Cladophialophora bantiana (strain ATCC 10958 / CBS 173.52 / CDC B-1940 / NIH 8579)</name>
    <name type="common">Xylohypha bantiana</name>
    <dbReference type="NCBI Taxonomy" id="1442370"/>
    <lineage>
        <taxon>Eukaryota</taxon>
        <taxon>Fungi</taxon>
        <taxon>Dikarya</taxon>
        <taxon>Ascomycota</taxon>
        <taxon>Pezizomycotina</taxon>
        <taxon>Eurotiomycetes</taxon>
        <taxon>Chaetothyriomycetidae</taxon>
        <taxon>Chaetothyriales</taxon>
        <taxon>Herpotrichiellaceae</taxon>
        <taxon>Cladophialophora</taxon>
    </lineage>
</organism>
<dbReference type="HOGENOM" id="CLU_002639_4_2_1"/>
<protein>
    <recommendedName>
        <fullName evidence="1">Heterokaryon incompatibility domain-containing protein</fullName>
    </recommendedName>
</protein>
<dbReference type="InterPro" id="IPR010730">
    <property type="entry name" value="HET"/>
</dbReference>
<gene>
    <name evidence="2" type="ORF">Z519_10010</name>
</gene>
<dbReference type="PANTHER" id="PTHR33112:SF8">
    <property type="entry name" value="HETEROKARYON INCOMPATIBILITY DOMAIN-CONTAINING PROTEIN"/>
    <property type="match status" value="1"/>
</dbReference>
<dbReference type="OrthoDB" id="5362512at2759"/>
<dbReference type="EMBL" id="KN846996">
    <property type="protein sequence ID" value="KIW89158.1"/>
    <property type="molecule type" value="Genomic_DNA"/>
</dbReference>
<feature type="domain" description="Heterokaryon incompatibility" evidence="1">
    <location>
        <begin position="1"/>
        <end position="145"/>
    </location>
</feature>
<evidence type="ECO:0000313" key="2">
    <source>
        <dbReference type="EMBL" id="KIW89158.1"/>
    </source>
</evidence>
<sequence length="184" mass="20967">MSYKWGEDHPLKTREGNLEERHKGITLKAFPQTLRDGVVIAKILGFRYIWIDSLCIIQGNKLDWFQQSEQMTAIYGMSALNISASSSGSNRAGTLRTRPEQNLRVEVWSHSNSHSNCETIYAGGSIKILNLEEKELSQRGWVFQERLVSPAALHYTDEGMLCECGNGLFLEHHQDVSRVKRKED</sequence>
<dbReference type="GeneID" id="27702938"/>
<dbReference type="AlphaFoldDB" id="A0A0D2H782"/>
<accession>A0A0D2H782</accession>
<dbReference type="VEuPathDB" id="FungiDB:Z519_10010"/>
<dbReference type="Proteomes" id="UP000053789">
    <property type="component" value="Unassembled WGS sequence"/>
</dbReference>
<keyword evidence="3" id="KW-1185">Reference proteome</keyword>